<organism evidence="13 14">
    <name type="scientific">Raphidocelis subcapitata</name>
    <dbReference type="NCBI Taxonomy" id="307507"/>
    <lineage>
        <taxon>Eukaryota</taxon>
        <taxon>Viridiplantae</taxon>
        <taxon>Chlorophyta</taxon>
        <taxon>core chlorophytes</taxon>
        <taxon>Chlorophyceae</taxon>
        <taxon>CS clade</taxon>
        <taxon>Sphaeropleales</taxon>
        <taxon>Selenastraceae</taxon>
        <taxon>Raphidocelis</taxon>
    </lineage>
</organism>
<dbReference type="Pfam" id="PF03839">
    <property type="entry name" value="Sec62"/>
    <property type="match status" value="1"/>
</dbReference>
<evidence type="ECO:0000256" key="8">
    <source>
        <dbReference type="ARBA" id="ARBA00022989"/>
    </source>
</evidence>
<dbReference type="PANTHER" id="PTHR12443:SF9">
    <property type="entry name" value="TRANSLOCATION PROTEIN SEC62"/>
    <property type="match status" value="1"/>
</dbReference>
<evidence type="ECO:0000256" key="12">
    <source>
        <dbReference type="SAM" id="Phobius"/>
    </source>
</evidence>
<feature type="transmembrane region" description="Helical" evidence="12">
    <location>
        <begin position="162"/>
        <end position="191"/>
    </location>
</feature>
<evidence type="ECO:0000256" key="5">
    <source>
        <dbReference type="ARBA" id="ARBA00022692"/>
    </source>
</evidence>
<feature type="compositionally biased region" description="Acidic residues" evidence="11">
    <location>
        <begin position="326"/>
        <end position="341"/>
    </location>
</feature>
<feature type="compositionally biased region" description="Basic and acidic residues" evidence="11">
    <location>
        <begin position="307"/>
        <end position="319"/>
    </location>
</feature>
<evidence type="ECO:0000256" key="2">
    <source>
        <dbReference type="ARBA" id="ARBA00010604"/>
    </source>
</evidence>
<evidence type="ECO:0000256" key="9">
    <source>
        <dbReference type="ARBA" id="ARBA00023010"/>
    </source>
</evidence>
<dbReference type="InParanoid" id="A0A2V0PRV7"/>
<keyword evidence="4" id="KW-0813">Transport</keyword>
<evidence type="ECO:0000256" key="6">
    <source>
        <dbReference type="ARBA" id="ARBA00022824"/>
    </source>
</evidence>
<feature type="transmembrane region" description="Helical" evidence="12">
    <location>
        <begin position="133"/>
        <end position="155"/>
    </location>
</feature>
<keyword evidence="5 12" id="KW-0812">Transmembrane</keyword>
<keyword evidence="10 12" id="KW-0472">Membrane</keyword>
<gene>
    <name evidence="13" type="ORF">Rsub_12861</name>
</gene>
<dbReference type="GO" id="GO:0005789">
    <property type="term" value="C:endoplasmic reticulum membrane"/>
    <property type="evidence" value="ECO:0007669"/>
    <property type="project" value="UniProtKB-SubCell"/>
</dbReference>
<comment type="subcellular location">
    <subcellularLocation>
        <location evidence="1">Endoplasmic reticulum membrane</location>
        <topology evidence="1">Multi-pass membrane protein</topology>
    </subcellularLocation>
</comment>
<name>A0A2V0PRV7_9CHLO</name>
<evidence type="ECO:0000313" key="13">
    <source>
        <dbReference type="EMBL" id="GBG00036.1"/>
    </source>
</evidence>
<dbReference type="AlphaFoldDB" id="A0A2V0PRV7"/>
<comment type="caution">
    <text evidence="13">The sequence shown here is derived from an EMBL/GenBank/DDBJ whole genome shotgun (WGS) entry which is preliminary data.</text>
</comment>
<keyword evidence="8 12" id="KW-1133">Transmembrane helix</keyword>
<evidence type="ECO:0000256" key="4">
    <source>
        <dbReference type="ARBA" id="ARBA00022448"/>
    </source>
</evidence>
<proteinExistence type="inferred from homology"/>
<feature type="compositionally biased region" description="Gly residues" evidence="11">
    <location>
        <begin position="349"/>
        <end position="358"/>
    </location>
</feature>
<accession>A0A2V0PRV7</accession>
<dbReference type="OrthoDB" id="200187at2759"/>
<evidence type="ECO:0000256" key="11">
    <source>
        <dbReference type="SAM" id="MobiDB-lite"/>
    </source>
</evidence>
<keyword evidence="6" id="KW-0256">Endoplasmic reticulum</keyword>
<feature type="compositionally biased region" description="Low complexity" evidence="11">
    <location>
        <begin position="284"/>
        <end position="300"/>
    </location>
</feature>
<evidence type="ECO:0000256" key="1">
    <source>
        <dbReference type="ARBA" id="ARBA00004477"/>
    </source>
</evidence>
<feature type="transmembrane region" description="Helical" evidence="12">
    <location>
        <begin position="229"/>
        <end position="247"/>
    </location>
</feature>
<evidence type="ECO:0000256" key="10">
    <source>
        <dbReference type="ARBA" id="ARBA00023136"/>
    </source>
</evidence>
<dbReference type="PANTHER" id="PTHR12443">
    <property type="entry name" value="TRANSLOCATION PROTEIN SEC62"/>
    <property type="match status" value="1"/>
</dbReference>
<dbReference type="InterPro" id="IPR004728">
    <property type="entry name" value="Sec62"/>
</dbReference>
<keyword evidence="9" id="KW-0811">Translocation</keyword>
<comment type="similarity">
    <text evidence="2">Belongs to the SEC62 family.</text>
</comment>
<evidence type="ECO:0000256" key="7">
    <source>
        <dbReference type="ARBA" id="ARBA00022927"/>
    </source>
</evidence>
<keyword evidence="14" id="KW-1185">Reference proteome</keyword>
<sequence length="358" mass="39178">MASAKLVAAEKLSDTLRNGVETAQGKVEWAGTLTWREYARGKDLARFLRGKEELMESLSRPPGPDRTVEDMVRDVMVQLLQRQLVIACDRKFKKPKPGRTKLVKWPRTLEAMRDREWREDAFYAWPTDRPTSAWFYVCSGLAAVAVLCITLFPLAPHWARLAVLYILTALLSALMGTLVVRWLVFGVVWIATGSSFWLLPNATSDTLPITKIFSPLISFERGEPGRPQIASRAAALLVLLGCTFVLTRTAPDAKAVRDNVRDAHDSLLEYLNLLSPKDALTGGANATAAAPNATAHASKAGEPAPKQAREEGQQQRRQEQQQPDAAAEEEDEDEEEEEEGEAAAAAGAKAGGSGSAEL</sequence>
<dbReference type="Proteomes" id="UP000247498">
    <property type="component" value="Unassembled WGS sequence"/>
</dbReference>
<dbReference type="GO" id="GO:0031204">
    <property type="term" value="P:post-translational protein targeting to membrane, translocation"/>
    <property type="evidence" value="ECO:0007669"/>
    <property type="project" value="TreeGrafter"/>
</dbReference>
<dbReference type="STRING" id="307507.A0A2V0PRV7"/>
<reference evidence="13 14" key="1">
    <citation type="journal article" date="2018" name="Sci. Rep.">
        <title>Raphidocelis subcapitata (=Pseudokirchneriella subcapitata) provides an insight into genome evolution and environmental adaptations in the Sphaeropleales.</title>
        <authorList>
            <person name="Suzuki S."/>
            <person name="Yamaguchi H."/>
            <person name="Nakajima N."/>
            <person name="Kawachi M."/>
        </authorList>
    </citation>
    <scope>NUCLEOTIDE SEQUENCE [LARGE SCALE GENOMIC DNA]</scope>
    <source>
        <strain evidence="13 14">NIES-35</strain>
    </source>
</reference>
<protein>
    <recommendedName>
        <fullName evidence="3">Translocation protein SEC62</fullName>
    </recommendedName>
</protein>
<feature type="region of interest" description="Disordered" evidence="11">
    <location>
        <begin position="284"/>
        <end position="358"/>
    </location>
</feature>
<dbReference type="EMBL" id="BDRX01000188">
    <property type="protein sequence ID" value="GBG00036.1"/>
    <property type="molecule type" value="Genomic_DNA"/>
</dbReference>
<evidence type="ECO:0000313" key="14">
    <source>
        <dbReference type="Proteomes" id="UP000247498"/>
    </source>
</evidence>
<evidence type="ECO:0000256" key="3">
    <source>
        <dbReference type="ARBA" id="ARBA00021257"/>
    </source>
</evidence>
<dbReference type="FunCoup" id="A0A2V0PRV7">
    <property type="interactions" value="429"/>
</dbReference>
<keyword evidence="7" id="KW-0653">Protein transport</keyword>